<dbReference type="SUPFAM" id="SSF75217">
    <property type="entry name" value="alpha/beta knot"/>
    <property type="match status" value="1"/>
</dbReference>
<dbReference type="GO" id="GO:0005737">
    <property type="term" value="C:cytoplasm"/>
    <property type="evidence" value="ECO:0007669"/>
    <property type="project" value="UniProtKB-SubCell"/>
</dbReference>
<evidence type="ECO:0000256" key="2">
    <source>
        <dbReference type="ARBA" id="ARBA00005528"/>
    </source>
</evidence>
<reference evidence="13 14" key="1">
    <citation type="submission" date="2019-02" db="EMBL/GenBank/DDBJ databases">
        <title>Deep-cultivation of Planctomycetes and their phenomic and genomic characterization uncovers novel biology.</title>
        <authorList>
            <person name="Wiegand S."/>
            <person name="Jogler M."/>
            <person name="Boedeker C."/>
            <person name="Pinto D."/>
            <person name="Vollmers J."/>
            <person name="Rivas-Marin E."/>
            <person name="Kohn T."/>
            <person name="Peeters S.H."/>
            <person name="Heuer A."/>
            <person name="Rast P."/>
            <person name="Oberbeckmann S."/>
            <person name="Bunk B."/>
            <person name="Jeske O."/>
            <person name="Meyerdierks A."/>
            <person name="Storesund J.E."/>
            <person name="Kallscheuer N."/>
            <person name="Luecker S."/>
            <person name="Lage O.M."/>
            <person name="Pohl T."/>
            <person name="Merkel B.J."/>
            <person name="Hornburger P."/>
            <person name="Mueller R.-W."/>
            <person name="Bruemmer F."/>
            <person name="Labrenz M."/>
            <person name="Spormann A.M."/>
            <person name="Op Den Camp H."/>
            <person name="Overmann J."/>
            <person name="Amann R."/>
            <person name="Jetten M.S.M."/>
            <person name="Mascher T."/>
            <person name="Medema M.H."/>
            <person name="Devos D.P."/>
            <person name="Kaster A.-K."/>
            <person name="Ovreas L."/>
            <person name="Rohde M."/>
            <person name="Galperin M.Y."/>
            <person name="Jogler C."/>
        </authorList>
    </citation>
    <scope>NUCLEOTIDE SEQUENCE [LARGE SCALE GENOMIC DNA]</scope>
    <source>
        <strain evidence="13 14">Pla22</strain>
    </source>
</reference>
<keyword evidence="7 10" id="KW-0949">S-adenosyl-L-methionine</keyword>
<evidence type="ECO:0000256" key="1">
    <source>
        <dbReference type="ARBA" id="ARBA00004496"/>
    </source>
</evidence>
<evidence type="ECO:0000256" key="5">
    <source>
        <dbReference type="ARBA" id="ARBA00022603"/>
    </source>
</evidence>
<dbReference type="EMBL" id="SJPI01000002">
    <property type="protein sequence ID" value="TWT50395.1"/>
    <property type="molecule type" value="Genomic_DNA"/>
</dbReference>
<sequence>MTRRYYVESLPENGGVVNLSKDEAGHAIRVMRVQIGDAIELFDGKGYEAAATIESVTRKECVCISQAKLHVPRMPERVTELAVAMPKPERAKEMVERITELGVSKLIPIIADRTQRAPTESVMSKLERVVIEACKQCGRNTLMQIESPIKSSDYFLQSHDGRLVIAHQGDGALSMRDLLVEPKIVAAVGPEGGWTIEEVELAESRGFQRISLGERIYRIETAATVLST</sequence>
<dbReference type="Pfam" id="PF04452">
    <property type="entry name" value="Methyltrans_RNA"/>
    <property type="match status" value="1"/>
</dbReference>
<evidence type="ECO:0000256" key="7">
    <source>
        <dbReference type="ARBA" id="ARBA00022691"/>
    </source>
</evidence>
<keyword evidence="4 10" id="KW-0698">rRNA processing</keyword>
<dbReference type="SUPFAM" id="SSF88697">
    <property type="entry name" value="PUA domain-like"/>
    <property type="match status" value="1"/>
</dbReference>
<dbReference type="InterPro" id="IPR015947">
    <property type="entry name" value="PUA-like_sf"/>
</dbReference>
<feature type="domain" description="Ribosomal RNA small subunit methyltransferase E PUA-like" evidence="12">
    <location>
        <begin position="19"/>
        <end position="63"/>
    </location>
</feature>
<keyword evidence="14" id="KW-1185">Reference proteome</keyword>
<evidence type="ECO:0000259" key="11">
    <source>
        <dbReference type="Pfam" id="PF04452"/>
    </source>
</evidence>
<dbReference type="CDD" id="cd18084">
    <property type="entry name" value="RsmE-like"/>
    <property type="match status" value="1"/>
</dbReference>
<evidence type="ECO:0000256" key="10">
    <source>
        <dbReference type="PIRNR" id="PIRNR015601"/>
    </source>
</evidence>
<keyword evidence="3 10" id="KW-0963">Cytoplasm</keyword>
<dbReference type="NCBIfam" id="TIGR00046">
    <property type="entry name" value="RsmE family RNA methyltransferase"/>
    <property type="match status" value="1"/>
</dbReference>
<evidence type="ECO:0000256" key="8">
    <source>
        <dbReference type="ARBA" id="ARBA00025699"/>
    </source>
</evidence>
<evidence type="ECO:0000256" key="6">
    <source>
        <dbReference type="ARBA" id="ARBA00022679"/>
    </source>
</evidence>
<evidence type="ECO:0000259" key="12">
    <source>
        <dbReference type="Pfam" id="PF20260"/>
    </source>
</evidence>
<protein>
    <recommendedName>
        <fullName evidence="10">Ribosomal RNA small subunit methyltransferase E</fullName>
        <ecNumber evidence="10">2.1.1.193</ecNumber>
    </recommendedName>
</protein>
<dbReference type="GO" id="GO:0070042">
    <property type="term" value="F:rRNA (uridine-N3-)-methyltransferase activity"/>
    <property type="evidence" value="ECO:0007669"/>
    <property type="project" value="TreeGrafter"/>
</dbReference>
<accession>A0A5C5WJV6</accession>
<dbReference type="Gene3D" id="3.40.1280.10">
    <property type="match status" value="1"/>
</dbReference>
<organism evidence="13 14">
    <name type="scientific">Rubripirellula amarantea</name>
    <dbReference type="NCBI Taxonomy" id="2527999"/>
    <lineage>
        <taxon>Bacteria</taxon>
        <taxon>Pseudomonadati</taxon>
        <taxon>Planctomycetota</taxon>
        <taxon>Planctomycetia</taxon>
        <taxon>Pirellulales</taxon>
        <taxon>Pirellulaceae</taxon>
        <taxon>Rubripirellula</taxon>
    </lineage>
</organism>
<name>A0A5C5WJV6_9BACT</name>
<dbReference type="RefSeq" id="WP_146515631.1">
    <property type="nucleotide sequence ID" value="NZ_SJPI01000002.1"/>
</dbReference>
<evidence type="ECO:0000256" key="3">
    <source>
        <dbReference type="ARBA" id="ARBA00022490"/>
    </source>
</evidence>
<evidence type="ECO:0000313" key="13">
    <source>
        <dbReference type="EMBL" id="TWT50395.1"/>
    </source>
</evidence>
<dbReference type="Proteomes" id="UP000316598">
    <property type="component" value="Unassembled WGS sequence"/>
</dbReference>
<dbReference type="PIRSF" id="PIRSF015601">
    <property type="entry name" value="MTase_slr0722"/>
    <property type="match status" value="1"/>
</dbReference>
<dbReference type="OrthoDB" id="9815641at2"/>
<evidence type="ECO:0000256" key="4">
    <source>
        <dbReference type="ARBA" id="ARBA00022552"/>
    </source>
</evidence>
<comment type="function">
    <text evidence="8 10">Specifically methylates the N3 position of the uracil ring of uridine 1498 (m3U1498) in 16S rRNA. Acts on the fully assembled 30S ribosomal subunit.</text>
</comment>
<dbReference type="PANTHER" id="PTHR30027">
    <property type="entry name" value="RIBOSOMAL RNA SMALL SUBUNIT METHYLTRANSFERASE E"/>
    <property type="match status" value="1"/>
</dbReference>
<evidence type="ECO:0000256" key="9">
    <source>
        <dbReference type="ARBA" id="ARBA00047944"/>
    </source>
</evidence>
<keyword evidence="5 10" id="KW-0489">Methyltransferase</keyword>
<feature type="domain" description="Ribosomal RNA small subunit methyltransferase E methyltransferase" evidence="11">
    <location>
        <begin position="79"/>
        <end position="226"/>
    </location>
</feature>
<keyword evidence="6 10" id="KW-0808">Transferase</keyword>
<dbReference type="PANTHER" id="PTHR30027:SF3">
    <property type="entry name" value="16S RRNA (URACIL(1498)-N(3))-METHYLTRANSFERASE"/>
    <property type="match status" value="1"/>
</dbReference>
<comment type="catalytic activity">
    <reaction evidence="9 10">
        <text>uridine(1498) in 16S rRNA + S-adenosyl-L-methionine = N(3)-methyluridine(1498) in 16S rRNA + S-adenosyl-L-homocysteine + H(+)</text>
        <dbReference type="Rhea" id="RHEA:42920"/>
        <dbReference type="Rhea" id="RHEA-COMP:10283"/>
        <dbReference type="Rhea" id="RHEA-COMP:10284"/>
        <dbReference type="ChEBI" id="CHEBI:15378"/>
        <dbReference type="ChEBI" id="CHEBI:57856"/>
        <dbReference type="ChEBI" id="CHEBI:59789"/>
        <dbReference type="ChEBI" id="CHEBI:65315"/>
        <dbReference type="ChEBI" id="CHEBI:74502"/>
        <dbReference type="EC" id="2.1.1.193"/>
    </reaction>
</comment>
<proteinExistence type="inferred from homology"/>
<dbReference type="EC" id="2.1.1.193" evidence="10"/>
<dbReference type="InterPro" id="IPR006700">
    <property type="entry name" value="RsmE"/>
</dbReference>
<dbReference type="InterPro" id="IPR029028">
    <property type="entry name" value="Alpha/beta_knot_MTases"/>
</dbReference>
<evidence type="ECO:0000313" key="14">
    <source>
        <dbReference type="Proteomes" id="UP000316598"/>
    </source>
</evidence>
<dbReference type="InterPro" id="IPR046886">
    <property type="entry name" value="RsmE_MTase_dom"/>
</dbReference>
<dbReference type="AlphaFoldDB" id="A0A5C5WJV6"/>
<comment type="caution">
    <text evidence="13">The sequence shown here is derived from an EMBL/GenBank/DDBJ whole genome shotgun (WGS) entry which is preliminary data.</text>
</comment>
<dbReference type="InterPro" id="IPR029026">
    <property type="entry name" value="tRNA_m1G_MTases_N"/>
</dbReference>
<comment type="similarity">
    <text evidence="2 10">Belongs to the RNA methyltransferase RsmE family.</text>
</comment>
<gene>
    <name evidence="13" type="primary">rsmE</name>
    <name evidence="13" type="ORF">Pla22_31370</name>
</gene>
<dbReference type="InterPro" id="IPR046887">
    <property type="entry name" value="RsmE_PUA-like"/>
</dbReference>
<dbReference type="GO" id="GO:0070475">
    <property type="term" value="P:rRNA base methylation"/>
    <property type="evidence" value="ECO:0007669"/>
    <property type="project" value="TreeGrafter"/>
</dbReference>
<comment type="subcellular location">
    <subcellularLocation>
        <location evidence="1 10">Cytoplasm</location>
    </subcellularLocation>
</comment>
<dbReference type="Pfam" id="PF20260">
    <property type="entry name" value="PUA_4"/>
    <property type="match status" value="1"/>
</dbReference>